<evidence type="ECO:0008006" key="4">
    <source>
        <dbReference type="Google" id="ProtNLM"/>
    </source>
</evidence>
<reference evidence="2" key="1">
    <citation type="submission" date="2018-03" db="EMBL/GenBank/DDBJ databases">
        <authorList>
            <person name="Guldener U."/>
        </authorList>
    </citation>
    <scope>NUCLEOTIDE SEQUENCE</scope>
</reference>
<dbReference type="InterPro" id="IPR052957">
    <property type="entry name" value="Auxin_embryo_med"/>
</dbReference>
<dbReference type="NCBIfam" id="NF047352">
    <property type="entry name" value="P_loop_sacsin"/>
    <property type="match status" value="1"/>
</dbReference>
<evidence type="ECO:0000313" key="2">
    <source>
        <dbReference type="EMBL" id="SPJ78781.1"/>
    </source>
</evidence>
<protein>
    <recommendedName>
        <fullName evidence="4">Protein NO VEIN C-terminal domain-containing protein</fullName>
    </recommendedName>
</protein>
<feature type="compositionally biased region" description="Polar residues" evidence="1">
    <location>
        <begin position="1432"/>
        <end position="1449"/>
    </location>
</feature>
<keyword evidence="3" id="KW-1185">Reference proteome</keyword>
<comment type="caution">
    <text evidence="2">The sequence shown here is derived from an EMBL/GenBank/DDBJ whole genome shotgun (WGS) entry which is preliminary data.</text>
</comment>
<dbReference type="PANTHER" id="PTHR32387:SF0">
    <property type="entry name" value="PROTEIN NO VEIN"/>
    <property type="match status" value="1"/>
</dbReference>
<feature type="region of interest" description="Disordered" evidence="1">
    <location>
        <begin position="1411"/>
        <end position="1449"/>
    </location>
</feature>
<evidence type="ECO:0000256" key="1">
    <source>
        <dbReference type="SAM" id="MobiDB-lite"/>
    </source>
</evidence>
<feature type="compositionally biased region" description="Basic and acidic residues" evidence="1">
    <location>
        <begin position="1350"/>
        <end position="1366"/>
    </location>
</feature>
<gene>
    <name evidence="2" type="ORF">FTOL_07172</name>
</gene>
<name>A0AAE8MCU2_9HYPO</name>
<dbReference type="InterPro" id="IPR036890">
    <property type="entry name" value="HATPase_C_sf"/>
</dbReference>
<sequence length="1689" mass="192256">MTTLEEAEQIITEMTRKYGYLREKMMDDIGRFNENYRREIDENWLSMENVVSLPIKVLATNIYGSGARFVFELLQNAEDNQFTKADRQEALHSISFQIHPNHIVVECNENGFTRSDVEAICAVGKSSKPANHGYIGAKGIGFKSVFIAAWRVHIQSGNFSFEFRHRRSDPGVGMVRPIWVPNTEPITSPLTRTTLYLHDQGDEEELQHLRTIISAQFDDLQETCLLFLRKLQEISVAFYDEKGTLQRSKQFRKYDIDSHRVSLDTTIVLDGEETVHRQIYHITKNLATGLALSDNRDPPKDEQDRRDLTTAEVILAFPLTSDYKPHISDQRQEIFAFLPLRSSNYKFHIHSDFDTNANRQDIITTSRRNINIRDYIADVFYKAVLQFCEHPTLCYHWPLFLPPIHSRSDSFWSSLDAKIKNLISEQPVVKSRNRSALRSLRDVVILTVDARGEDGEPLLDDHIKDPFLSTKYNSEATKALKAYGLRILHSKMFFNLIKIDLERSQCKFRGKRTTEKWHSAVARLLLRILQGNSADTRKLLPLNILPLRNETWTSTQIGPVYFPTTGDIDIPGVLDLRVLSPSAIQNPDRKALYEKLGATEATSSQIRESIFVFFDKAEHIKTNHVLELLRYLYLTHKTIVHASGDYKNVWLTTIDESLLNPRSSVIYLPGIDHPYSPQSLLPAQDTAPGFDADYLHNDIFEGAPDLTDPSNPFQVSWKKWMVDSIGIHERLSLISPTGDGLSDPFIYVFNHRPDKFLGLFENLWVFEGTRALKIPGLVSRIRKLSAKKLCRVKMSHKLKDTWLPLTNLKISVERYMEQPEQFPFLNIEGYDTDSWPGMKWNFLAKHFSVGQNEDMQFLLEMLTCIKRSCPIPSSVRQSQRVFDLEYFKESGILAPYEGNPLWTTSPGCVWDAPPGMMTAHSLKSLYMSQGLSDEDLSSIENLFHRTLGIQNATIDNLVVELGKLRENGCEEDDRILDLYRHMDAKLPLLLSGIRATFETSPLIFSRHSGKPGWYKTSDCLWSSITKIRGMVTLEESYKELKGFFVETLGVRLLTMQMVYNELKESPCSSIKDIKVAILTLNDFLQNKEGEEGNWDPNPIKQAKVFPVRYPDRSISLSSVAVDFAIADRDILRSKFEDQIAILDYDLENVHRLKPFFAWLKIETRYLSRCVREVTAISGESGSPITSRKRDLRLKAYHIARVAATFRSPRFQLDGSPLYRDLRAMAVKEVDEITSILKINQNDQPYTATLSTAREHINDLASGVVIFVPRERRAQEICFGSVLPRKFAAWLMRDPLTNDDGNVEVDMVTALTSIFASDRCGLDEILDDQGIIQVAFDDDESDESDDEENGGYEHGEGYIADRTHETGEESSEPDLTPAHSFETDSSSQHAASLGFESQASLVETTVETIARPSNMPYQIRPGPVLSSPHRDSPSSPQAHTSLPPGHTSSASQAAEDALYLSILEMVIQAARRANFPSGGAFDLRGLRDALPVEYLAAYEGFDGLDVLNRYRSTSQQERDKKIGAAGELYVFELLSKLELPGWSRGNWQSTVRMYAAIHPEYSSITQWNSRETADLVYTDSEGQLTNTLVDAGILTGDQWTGKRPKYYIEVKTTSGPCKTPFYMSGNQYRLMERIHYNPDRTEVYMVFRVYFLLDSSQINYCVYLDPKKLKDDGQLLFAATTWSVTPGPNK</sequence>
<proteinExistence type="predicted"/>
<dbReference type="Proteomes" id="UP001187734">
    <property type="component" value="Unassembled WGS sequence"/>
</dbReference>
<dbReference type="EMBL" id="ONZP01000243">
    <property type="protein sequence ID" value="SPJ78781.1"/>
    <property type="molecule type" value="Genomic_DNA"/>
</dbReference>
<dbReference type="Gene3D" id="3.30.565.10">
    <property type="entry name" value="Histidine kinase-like ATPase, C-terminal domain"/>
    <property type="match status" value="1"/>
</dbReference>
<dbReference type="SUPFAM" id="SSF55874">
    <property type="entry name" value="ATPase domain of HSP90 chaperone/DNA topoisomerase II/histidine kinase"/>
    <property type="match status" value="1"/>
</dbReference>
<organism evidence="2 3">
    <name type="scientific">Fusarium torulosum</name>
    <dbReference type="NCBI Taxonomy" id="33205"/>
    <lineage>
        <taxon>Eukaryota</taxon>
        <taxon>Fungi</taxon>
        <taxon>Dikarya</taxon>
        <taxon>Ascomycota</taxon>
        <taxon>Pezizomycotina</taxon>
        <taxon>Sordariomycetes</taxon>
        <taxon>Hypocreomycetidae</taxon>
        <taxon>Hypocreales</taxon>
        <taxon>Nectriaceae</taxon>
        <taxon>Fusarium</taxon>
    </lineage>
</organism>
<feature type="region of interest" description="Disordered" evidence="1">
    <location>
        <begin position="1335"/>
        <end position="1390"/>
    </location>
</feature>
<evidence type="ECO:0000313" key="3">
    <source>
        <dbReference type="Proteomes" id="UP001187734"/>
    </source>
</evidence>
<accession>A0AAE8MCU2</accession>
<feature type="compositionally biased region" description="Acidic residues" evidence="1">
    <location>
        <begin position="1335"/>
        <end position="1349"/>
    </location>
</feature>
<dbReference type="PANTHER" id="PTHR32387">
    <property type="entry name" value="WU:FJ29H11"/>
    <property type="match status" value="1"/>
</dbReference>